<gene>
    <name evidence="2" type="ORF">Prudu_017449</name>
</gene>
<sequence>MGVQHWQQLQQSSVALRPWNLTHLLLSPLPEELPSYLFSCLSFSFNWFLLRRTFRFNRSKESLFPLLHSTPLSWLVEENY</sequence>
<proteinExistence type="predicted"/>
<evidence type="ECO:0000256" key="1">
    <source>
        <dbReference type="SAM" id="Phobius"/>
    </source>
</evidence>
<accession>A0A4Y1RPA0</accession>
<feature type="transmembrane region" description="Helical" evidence="1">
    <location>
        <begin position="33"/>
        <end position="50"/>
    </location>
</feature>
<reference evidence="2" key="1">
    <citation type="journal article" date="2019" name="Science">
        <title>Mutation of a bHLH transcription factor allowed almond domestication.</title>
        <authorList>
            <person name="Sanchez-Perez R."/>
            <person name="Pavan S."/>
            <person name="Mazzeo R."/>
            <person name="Moldovan C."/>
            <person name="Aiese Cigliano R."/>
            <person name="Del Cueto J."/>
            <person name="Ricciardi F."/>
            <person name="Lotti C."/>
            <person name="Ricciardi L."/>
            <person name="Dicenta F."/>
            <person name="Lopez-Marques R.L."/>
            <person name="Lindberg Moller B."/>
        </authorList>
    </citation>
    <scope>NUCLEOTIDE SEQUENCE</scope>
</reference>
<protein>
    <submittedName>
        <fullName evidence="2">Major facilitator superfamily protein</fullName>
    </submittedName>
</protein>
<dbReference type="AlphaFoldDB" id="A0A4Y1RPA0"/>
<name>A0A4Y1RPA0_PRUDU</name>
<keyword evidence="1" id="KW-1133">Transmembrane helix</keyword>
<keyword evidence="1" id="KW-0472">Membrane</keyword>
<evidence type="ECO:0000313" key="2">
    <source>
        <dbReference type="EMBL" id="BBH05925.1"/>
    </source>
</evidence>
<organism evidence="2">
    <name type="scientific">Prunus dulcis</name>
    <name type="common">Almond</name>
    <name type="synonym">Amygdalus dulcis</name>
    <dbReference type="NCBI Taxonomy" id="3755"/>
    <lineage>
        <taxon>Eukaryota</taxon>
        <taxon>Viridiplantae</taxon>
        <taxon>Streptophyta</taxon>
        <taxon>Embryophyta</taxon>
        <taxon>Tracheophyta</taxon>
        <taxon>Spermatophyta</taxon>
        <taxon>Magnoliopsida</taxon>
        <taxon>eudicotyledons</taxon>
        <taxon>Gunneridae</taxon>
        <taxon>Pentapetalae</taxon>
        <taxon>rosids</taxon>
        <taxon>fabids</taxon>
        <taxon>Rosales</taxon>
        <taxon>Rosaceae</taxon>
        <taxon>Amygdaloideae</taxon>
        <taxon>Amygdaleae</taxon>
        <taxon>Prunus</taxon>
    </lineage>
</organism>
<dbReference type="EMBL" id="AP019302">
    <property type="protein sequence ID" value="BBH05925.1"/>
    <property type="molecule type" value="Genomic_DNA"/>
</dbReference>
<keyword evidence="1" id="KW-0812">Transmembrane</keyword>